<dbReference type="PROSITE" id="PS00041">
    <property type="entry name" value="HTH_ARAC_FAMILY_1"/>
    <property type="match status" value="1"/>
</dbReference>
<dbReference type="InterPro" id="IPR018062">
    <property type="entry name" value="HTH_AraC-typ_CS"/>
</dbReference>
<dbReference type="GO" id="GO:0032131">
    <property type="term" value="F:alkylated DNA binding"/>
    <property type="evidence" value="ECO:0007669"/>
    <property type="project" value="TreeGrafter"/>
</dbReference>
<evidence type="ECO:0000256" key="1">
    <source>
        <dbReference type="ARBA" id="ARBA00001947"/>
    </source>
</evidence>
<keyword evidence="9" id="KW-0010">Activator</keyword>
<sequence>MPSEIAAMLPNLNQAQCQQARLARDPRFDGQFFVAVKTTGIFCRPICPANLPKEDNVEYFQDKTQALNAGYRPCLRCRPDSAPSSWAWKGTETTFQRALAWLDQHGLQDMKVGQLADKLGISERYLRQLFQQYLGLSPKQYDSYQRLLFAKTLLHNSQFSIQDIAYAAGFNSTRRFFDAFQKQLKLTPGQIRRQPVANPELTLQLPFQGQINWPHLLEFYRTRQIEGIERVDEHSYQRYFTFLGHFGWLRVCYNGGQALTVTLRFESLQHMKPLIKHIRRLFDLDANTDVIEAHLSEQDRDMVHLKGLRIPGVWDTWEAGVRAILGQQVSVKAAIGQLNLLVNTLCDPSHDEKQFPRPQQVASADLSFLKMPQSRKETLARFAKYLCDNPDSAPEQWLALKGIGPWTVNYAKLRGLSATDCFLHTDLIIKKRLVNKPHLTPESLSPWGSYATFHLWSHP</sequence>
<dbReference type="KEGG" id="vih:AB0763_00265"/>
<evidence type="ECO:0000259" key="12">
    <source>
        <dbReference type="PROSITE" id="PS01124"/>
    </source>
</evidence>
<dbReference type="GO" id="GO:0032993">
    <property type="term" value="C:protein-DNA complex"/>
    <property type="evidence" value="ECO:0007669"/>
    <property type="project" value="TreeGrafter"/>
</dbReference>
<dbReference type="GO" id="GO:0008725">
    <property type="term" value="F:DNA-3-methyladenine glycosylase activity"/>
    <property type="evidence" value="ECO:0007669"/>
    <property type="project" value="TreeGrafter"/>
</dbReference>
<keyword evidence="5" id="KW-0227">DNA damage</keyword>
<dbReference type="GO" id="GO:0008168">
    <property type="term" value="F:methyltransferase activity"/>
    <property type="evidence" value="ECO:0007669"/>
    <property type="project" value="UniProtKB-KW"/>
</dbReference>
<keyword evidence="2" id="KW-0489">Methyltransferase</keyword>
<organism evidence="13">
    <name type="scientific">Vibrio sp. HB236076</name>
    <dbReference type="NCBI Taxonomy" id="3232307"/>
    <lineage>
        <taxon>Bacteria</taxon>
        <taxon>Pseudomonadati</taxon>
        <taxon>Pseudomonadota</taxon>
        <taxon>Gammaproteobacteria</taxon>
        <taxon>Vibrionales</taxon>
        <taxon>Vibrionaceae</taxon>
        <taxon>Vibrio</taxon>
    </lineage>
</organism>
<evidence type="ECO:0000256" key="11">
    <source>
        <dbReference type="ARBA" id="ARBA00023204"/>
    </source>
</evidence>
<dbReference type="GO" id="GO:0006307">
    <property type="term" value="P:DNA alkylation repair"/>
    <property type="evidence" value="ECO:0007669"/>
    <property type="project" value="TreeGrafter"/>
</dbReference>
<dbReference type="InterPro" id="IPR037046">
    <property type="entry name" value="AlkA_N_sf"/>
</dbReference>
<dbReference type="Gene3D" id="3.30.310.20">
    <property type="entry name" value="DNA-3-methyladenine glycosylase AlkA, N-terminal domain"/>
    <property type="match status" value="1"/>
</dbReference>
<keyword evidence="8" id="KW-0238">DNA-binding</keyword>
<keyword evidence="7" id="KW-0805">Transcription regulation</keyword>
<keyword evidence="6" id="KW-0862">Zinc</keyword>
<dbReference type="SUPFAM" id="SSF46689">
    <property type="entry name" value="Homeodomain-like"/>
    <property type="match status" value="2"/>
</dbReference>
<comment type="cofactor">
    <cofactor evidence="1">
        <name>Zn(2+)</name>
        <dbReference type="ChEBI" id="CHEBI:29105"/>
    </cofactor>
</comment>
<proteinExistence type="predicted"/>
<dbReference type="Gene3D" id="1.10.10.60">
    <property type="entry name" value="Homeodomain-like"/>
    <property type="match status" value="1"/>
</dbReference>
<dbReference type="Gene3D" id="1.10.340.30">
    <property type="entry name" value="Hypothetical protein, domain 2"/>
    <property type="match status" value="1"/>
</dbReference>
<dbReference type="SUPFAM" id="SSF57884">
    <property type="entry name" value="Ada DNA repair protein, N-terminal domain (N-Ada 10)"/>
    <property type="match status" value="1"/>
</dbReference>
<dbReference type="Gene3D" id="1.10.1670.10">
    <property type="entry name" value="Helix-hairpin-Helix base-excision DNA repair enzymes (C-terminal)"/>
    <property type="match status" value="1"/>
</dbReference>
<keyword evidence="3" id="KW-0808">Transferase</keyword>
<evidence type="ECO:0000256" key="5">
    <source>
        <dbReference type="ARBA" id="ARBA00022763"/>
    </source>
</evidence>
<dbReference type="GO" id="GO:0043916">
    <property type="term" value="F:DNA-7-methylguanine glycosylase activity"/>
    <property type="evidence" value="ECO:0007669"/>
    <property type="project" value="TreeGrafter"/>
</dbReference>
<dbReference type="InterPro" id="IPR018060">
    <property type="entry name" value="HTH_AraC"/>
</dbReference>
<dbReference type="InterPro" id="IPR004026">
    <property type="entry name" value="Ada_DNA_repair_Zn-bd"/>
</dbReference>
<dbReference type="FunFam" id="3.40.10.10:FF:000001">
    <property type="entry name" value="DNA-3-methyladenine glycosylase 2"/>
    <property type="match status" value="1"/>
</dbReference>
<gene>
    <name evidence="13" type="ORF">AB0763_00265</name>
</gene>
<evidence type="ECO:0000313" key="13">
    <source>
        <dbReference type="EMBL" id="XDK25124.1"/>
    </source>
</evidence>
<reference evidence="13" key="1">
    <citation type="submission" date="2024-07" db="EMBL/GenBank/DDBJ databases">
        <title>Genome Analysis of a Potential Novel Vibrio Species Secreting pH- and Thermo-stable Alginate Lyase and its Application in Producing Alginate Oligosaccharides.</title>
        <authorList>
            <person name="Huang H."/>
            <person name="Bao K."/>
        </authorList>
    </citation>
    <scope>NUCLEOTIDE SEQUENCE</scope>
    <source>
        <strain evidence="13">HB236076</strain>
    </source>
</reference>
<dbReference type="SUPFAM" id="SSF55945">
    <property type="entry name" value="TATA-box binding protein-like"/>
    <property type="match status" value="1"/>
</dbReference>
<keyword evidence="10" id="KW-0804">Transcription</keyword>
<dbReference type="Pfam" id="PF06029">
    <property type="entry name" value="AlkA_N"/>
    <property type="match status" value="1"/>
</dbReference>
<dbReference type="PROSITE" id="PS01124">
    <property type="entry name" value="HTH_ARAC_FAMILY_2"/>
    <property type="match status" value="1"/>
</dbReference>
<dbReference type="GO" id="GO:0043565">
    <property type="term" value="F:sequence-specific DNA binding"/>
    <property type="evidence" value="ECO:0007669"/>
    <property type="project" value="InterPro"/>
</dbReference>
<dbReference type="SMART" id="SM01009">
    <property type="entry name" value="AlkA_N"/>
    <property type="match status" value="1"/>
</dbReference>
<dbReference type="InterPro" id="IPR011257">
    <property type="entry name" value="DNA_glycosylase"/>
</dbReference>
<accession>A0AB39HEA2</accession>
<evidence type="ECO:0000256" key="7">
    <source>
        <dbReference type="ARBA" id="ARBA00023015"/>
    </source>
</evidence>
<dbReference type="RefSeq" id="WP_306101783.1">
    <property type="nucleotide sequence ID" value="NZ_CP162601.1"/>
</dbReference>
<dbReference type="InterPro" id="IPR010316">
    <property type="entry name" value="AlkA_N"/>
</dbReference>
<dbReference type="Pfam" id="PF02805">
    <property type="entry name" value="Ada_Zn_binding"/>
    <property type="match status" value="1"/>
</dbReference>
<evidence type="ECO:0000256" key="3">
    <source>
        <dbReference type="ARBA" id="ARBA00022679"/>
    </source>
</evidence>
<evidence type="ECO:0000256" key="4">
    <source>
        <dbReference type="ARBA" id="ARBA00022723"/>
    </source>
</evidence>
<evidence type="ECO:0000256" key="6">
    <source>
        <dbReference type="ARBA" id="ARBA00022833"/>
    </source>
</evidence>
<dbReference type="EMBL" id="CP162601">
    <property type="protein sequence ID" value="XDK25124.1"/>
    <property type="molecule type" value="Genomic_DNA"/>
</dbReference>
<evidence type="ECO:0000256" key="10">
    <source>
        <dbReference type="ARBA" id="ARBA00023163"/>
    </source>
</evidence>
<evidence type="ECO:0000256" key="8">
    <source>
        <dbReference type="ARBA" id="ARBA00023125"/>
    </source>
</evidence>
<feature type="domain" description="HTH araC/xylS-type" evidence="12">
    <location>
        <begin position="96"/>
        <end position="194"/>
    </location>
</feature>
<evidence type="ECO:0000256" key="9">
    <source>
        <dbReference type="ARBA" id="ARBA00023159"/>
    </source>
</evidence>
<dbReference type="InterPro" id="IPR023170">
    <property type="entry name" value="HhH_base_excis_C"/>
</dbReference>
<dbReference type="GO" id="GO:0006285">
    <property type="term" value="P:base-excision repair, AP site formation"/>
    <property type="evidence" value="ECO:0007669"/>
    <property type="project" value="TreeGrafter"/>
</dbReference>
<keyword evidence="4" id="KW-0479">Metal-binding</keyword>
<dbReference type="AlphaFoldDB" id="A0AB39HEA2"/>
<dbReference type="Pfam" id="PF12833">
    <property type="entry name" value="HTH_18"/>
    <property type="match status" value="1"/>
</dbReference>
<dbReference type="SMART" id="SM00342">
    <property type="entry name" value="HTH_ARAC"/>
    <property type="match status" value="1"/>
</dbReference>
<dbReference type="InterPro" id="IPR051912">
    <property type="entry name" value="Alkylbase_DNA_Glycosylase/TA"/>
</dbReference>
<dbReference type="SUPFAM" id="SSF48150">
    <property type="entry name" value="DNA-glycosylase"/>
    <property type="match status" value="1"/>
</dbReference>
<protein>
    <submittedName>
        <fullName evidence="13">Ada metal-binding domain-containing protein</fullName>
    </submittedName>
</protein>
<dbReference type="PANTHER" id="PTHR43003:SF13">
    <property type="entry name" value="DNA-3-METHYLADENINE GLYCOSYLASE 2"/>
    <property type="match status" value="1"/>
</dbReference>
<keyword evidence="11" id="KW-0234">DNA repair</keyword>
<dbReference type="PANTHER" id="PTHR43003">
    <property type="entry name" value="DNA-3-METHYLADENINE GLYCOSYLASE"/>
    <property type="match status" value="1"/>
</dbReference>
<dbReference type="GO" id="GO:0003700">
    <property type="term" value="F:DNA-binding transcription factor activity"/>
    <property type="evidence" value="ECO:0007669"/>
    <property type="project" value="InterPro"/>
</dbReference>
<dbReference type="Gene3D" id="3.40.10.10">
    <property type="entry name" value="DNA Methylphosphotriester Repair Domain"/>
    <property type="match status" value="1"/>
</dbReference>
<dbReference type="GO" id="GO:0032259">
    <property type="term" value="P:methylation"/>
    <property type="evidence" value="ECO:0007669"/>
    <property type="project" value="UniProtKB-KW"/>
</dbReference>
<dbReference type="InterPro" id="IPR035451">
    <property type="entry name" value="Ada-like_dom_sf"/>
</dbReference>
<dbReference type="GO" id="GO:0005737">
    <property type="term" value="C:cytoplasm"/>
    <property type="evidence" value="ECO:0007669"/>
    <property type="project" value="TreeGrafter"/>
</dbReference>
<dbReference type="GO" id="GO:0008270">
    <property type="term" value="F:zinc ion binding"/>
    <property type="evidence" value="ECO:0007669"/>
    <property type="project" value="InterPro"/>
</dbReference>
<evidence type="ECO:0000256" key="2">
    <source>
        <dbReference type="ARBA" id="ARBA00022603"/>
    </source>
</evidence>
<name>A0AB39HEA2_9VIBR</name>
<dbReference type="InterPro" id="IPR009057">
    <property type="entry name" value="Homeodomain-like_sf"/>
</dbReference>